<dbReference type="Pfam" id="PF02782">
    <property type="entry name" value="FGGY_C"/>
    <property type="match status" value="1"/>
</dbReference>
<dbReference type="Gene3D" id="3.30.420.40">
    <property type="match status" value="2"/>
</dbReference>
<evidence type="ECO:0000256" key="2">
    <source>
        <dbReference type="ARBA" id="ARBA00022679"/>
    </source>
</evidence>
<dbReference type="RefSeq" id="WP_213096736.1">
    <property type="nucleotide sequence ID" value="NZ_JAGYPN010000001.1"/>
</dbReference>
<dbReference type="InterPro" id="IPR018484">
    <property type="entry name" value="FGGY_N"/>
</dbReference>
<accession>A0A942UJC2</accession>
<evidence type="ECO:0000313" key="7">
    <source>
        <dbReference type="Proteomes" id="UP000676456"/>
    </source>
</evidence>
<evidence type="ECO:0000313" key="6">
    <source>
        <dbReference type="EMBL" id="MBS4221735.1"/>
    </source>
</evidence>
<dbReference type="InterPro" id="IPR043129">
    <property type="entry name" value="ATPase_NBD"/>
</dbReference>
<organism evidence="6 7">
    <name type="scientific">Lederbergia citrea</name>
    <dbReference type="NCBI Taxonomy" id="2833581"/>
    <lineage>
        <taxon>Bacteria</taxon>
        <taxon>Bacillati</taxon>
        <taxon>Bacillota</taxon>
        <taxon>Bacilli</taxon>
        <taxon>Bacillales</taxon>
        <taxon>Bacillaceae</taxon>
        <taxon>Lederbergia</taxon>
    </lineage>
</organism>
<dbReference type="PANTHER" id="PTHR43095:SF5">
    <property type="entry name" value="XYLULOSE KINASE"/>
    <property type="match status" value="1"/>
</dbReference>
<comment type="caution">
    <text evidence="6">The sequence shown here is derived from an EMBL/GenBank/DDBJ whole genome shotgun (WGS) entry which is preliminary data.</text>
</comment>
<evidence type="ECO:0000259" key="4">
    <source>
        <dbReference type="Pfam" id="PF00370"/>
    </source>
</evidence>
<keyword evidence="3 6" id="KW-0418">Kinase</keyword>
<dbReference type="PANTHER" id="PTHR43095">
    <property type="entry name" value="SUGAR KINASE"/>
    <property type="match status" value="1"/>
</dbReference>
<comment type="similarity">
    <text evidence="1">Belongs to the FGGY kinase family.</text>
</comment>
<dbReference type="AlphaFoldDB" id="A0A942UJC2"/>
<keyword evidence="7" id="KW-1185">Reference proteome</keyword>
<dbReference type="InterPro" id="IPR000577">
    <property type="entry name" value="Carb_kinase_FGGY"/>
</dbReference>
<protein>
    <submittedName>
        <fullName evidence="6">FGGY-family carbohydrate kinase</fullName>
    </submittedName>
</protein>
<feature type="domain" description="Carbohydrate kinase FGGY C-terminal" evidence="5">
    <location>
        <begin position="256"/>
        <end position="450"/>
    </location>
</feature>
<keyword evidence="2" id="KW-0808">Transferase</keyword>
<evidence type="ECO:0000259" key="5">
    <source>
        <dbReference type="Pfam" id="PF02782"/>
    </source>
</evidence>
<dbReference type="EMBL" id="JAGYPN010000001">
    <property type="protein sequence ID" value="MBS4221735.1"/>
    <property type="molecule type" value="Genomic_DNA"/>
</dbReference>
<evidence type="ECO:0000256" key="3">
    <source>
        <dbReference type="ARBA" id="ARBA00022777"/>
    </source>
</evidence>
<dbReference type="SUPFAM" id="SSF53067">
    <property type="entry name" value="Actin-like ATPase domain"/>
    <property type="match status" value="2"/>
</dbReference>
<reference evidence="6 7" key="1">
    <citation type="submission" date="2021-05" db="EMBL/GenBank/DDBJ databases">
        <title>Novel Bacillus species.</title>
        <authorList>
            <person name="Liu G."/>
        </authorList>
    </citation>
    <scope>NUCLEOTIDE SEQUENCE [LARGE SCALE GENOMIC DNA]</scope>
    <source>
        <strain evidence="6 7">FJAT-49682</strain>
    </source>
</reference>
<dbReference type="CDD" id="cd07805">
    <property type="entry name" value="ASKHA_NBD_FGGY_CvXK-like"/>
    <property type="match status" value="1"/>
</dbReference>
<dbReference type="InterPro" id="IPR018485">
    <property type="entry name" value="FGGY_C"/>
</dbReference>
<sequence length="502" mass="55877">MGTYILAHDLGTTNHKCTVFCQDGEFIASSSCTYPTFYEKEGIAEQDPYHWWRNVVLTTKKVLSSISPSEIAVITFSGHMNGCLPIDAEGTPLYRSIIHADSRSSQFEHEVFQKIDEDNLYRLTGNRIDSHYTLMKMYWLRKREPDLFKKVAYFLQAKDYLAYKMTGTLGVTDYSDASLTGTLNLSKKVWEELIFSELDLDVKKMPDIVASTEVVGYVSQKAAYETGLLEGIPVVIGGGDGACATIGAGCVNKGEMYINLGTTAWVSKVTDLPFIDPKKRVFNLCDLNPKYYNVLGTMQTAGAAYEWAMKQFSTITDWSTLEVDLEFEQFEQQLKKVPAGSNGIMCHPYLLGERSPVWNDSIRGSFFGLSLANNRFDLVKVVLEGVSLSLASIAEILNDKQMVNEVKLIGGGARSKVLIEILSDVLQLSVQLNHKTSEATSLGAAIAGGVGIGMYSSFEEADHLIKKGERQDPHKERASLYQNRLSVFKTLYEQVKDIHIVS</sequence>
<gene>
    <name evidence="6" type="ORF">KHA91_03035</name>
</gene>
<dbReference type="InterPro" id="IPR050406">
    <property type="entry name" value="FGGY_Carb_Kinase"/>
</dbReference>
<dbReference type="Pfam" id="PF00370">
    <property type="entry name" value="FGGY_N"/>
    <property type="match status" value="1"/>
</dbReference>
<dbReference type="GO" id="GO:0005975">
    <property type="term" value="P:carbohydrate metabolic process"/>
    <property type="evidence" value="ECO:0007669"/>
    <property type="project" value="InterPro"/>
</dbReference>
<proteinExistence type="inferred from homology"/>
<dbReference type="PIRSF" id="PIRSF000538">
    <property type="entry name" value="GlpK"/>
    <property type="match status" value="1"/>
</dbReference>
<dbReference type="GO" id="GO:0016301">
    <property type="term" value="F:kinase activity"/>
    <property type="evidence" value="ECO:0007669"/>
    <property type="project" value="UniProtKB-KW"/>
</dbReference>
<feature type="domain" description="Carbohydrate kinase FGGY N-terminal" evidence="4">
    <location>
        <begin position="4"/>
        <end position="247"/>
    </location>
</feature>
<name>A0A942UJC2_9BACI</name>
<evidence type="ECO:0000256" key="1">
    <source>
        <dbReference type="ARBA" id="ARBA00009156"/>
    </source>
</evidence>
<dbReference type="Proteomes" id="UP000676456">
    <property type="component" value="Unassembled WGS sequence"/>
</dbReference>